<dbReference type="GO" id="GO:0006488">
    <property type="term" value="P:dolichol-linked oligosaccharide biosynthetic process"/>
    <property type="evidence" value="ECO:0007669"/>
    <property type="project" value="InterPro"/>
</dbReference>
<keyword evidence="6 12" id="KW-0328">Glycosyltransferase</keyword>
<dbReference type="AlphaFoldDB" id="A0A1B9GLX3"/>
<protein>
    <recommendedName>
        <fullName evidence="5 12">UDP-N-acetylglucosamine transferase subunit ALG13</fullName>
        <ecNumber evidence="4 12">2.4.1.141</ecNumber>
    </recommendedName>
    <alternativeName>
        <fullName evidence="10 12">Asparagine-linked glycosylation protein 13</fullName>
    </alternativeName>
</protein>
<sequence length="204" mass="22426">MSTSSRNNIRGESNMQQRQADTRRSTDSKTDASSKTLLVTVGSTLFPSLTDIILSAPILEVIASSGTTRLAVQYGRADLPSASRFREGGGFEVDLDLTEKGASTFVTIRGPSESFNEDDRRRRELKVEVFRFTDDFEGLIRSSDYVISHAGSGSILTTLRTVNRTTGNPIPLLVVPNESLMDNHQAELADKMGEEGYLFVSRVE</sequence>
<reference evidence="16" key="2">
    <citation type="submission" date="2013-12" db="EMBL/GenBank/DDBJ databases">
        <title>Evolution of pathogenesis and genome organization in the Tremellales.</title>
        <authorList>
            <person name="Cuomo C."/>
            <person name="Litvintseva A."/>
            <person name="Heitman J."/>
            <person name="Chen Y."/>
            <person name="Sun S."/>
            <person name="Springer D."/>
            <person name="Dromer F."/>
            <person name="Young S."/>
            <person name="Zeng Q."/>
            <person name="Chapman S."/>
            <person name="Gujja S."/>
            <person name="Saif S."/>
            <person name="Birren B."/>
        </authorList>
    </citation>
    <scope>NUCLEOTIDE SEQUENCE [LARGE SCALE GENOMIC DNA]</scope>
    <source>
        <strain evidence="16">BCC8398</strain>
    </source>
</reference>
<evidence type="ECO:0000256" key="1">
    <source>
        <dbReference type="ARBA" id="ARBA00004240"/>
    </source>
</evidence>
<evidence type="ECO:0000313" key="16">
    <source>
        <dbReference type="Proteomes" id="UP000092666"/>
    </source>
</evidence>
<dbReference type="SUPFAM" id="SSF53756">
    <property type="entry name" value="UDP-Glycosyltransferase/glycogen phosphorylase"/>
    <property type="match status" value="1"/>
</dbReference>
<evidence type="ECO:0000256" key="7">
    <source>
        <dbReference type="ARBA" id="ARBA00022679"/>
    </source>
</evidence>
<comment type="catalytic activity">
    <reaction evidence="11">
        <text>an N-acetyl-alpha-D-glucosaminyl-diphospho-di-trans,poly-cis-dolichol + UDP-N-acetyl-alpha-D-glucosamine = an N,N'-diacetylchitobiosyl-diphospho-di-trans,poly-cis-dolichol + UDP + H(+)</text>
        <dbReference type="Rhea" id="RHEA:23380"/>
        <dbReference type="Rhea" id="RHEA-COMP:19507"/>
        <dbReference type="Rhea" id="RHEA-COMP:19510"/>
        <dbReference type="ChEBI" id="CHEBI:15378"/>
        <dbReference type="ChEBI" id="CHEBI:57269"/>
        <dbReference type="ChEBI" id="CHEBI:57705"/>
        <dbReference type="ChEBI" id="CHEBI:58223"/>
        <dbReference type="ChEBI" id="CHEBI:58427"/>
        <dbReference type="EC" id="2.4.1.141"/>
    </reaction>
</comment>
<gene>
    <name evidence="12" type="primary">ALG13</name>
    <name evidence="15" type="ORF">I316_06193</name>
</gene>
<feature type="compositionally biased region" description="Basic and acidic residues" evidence="13">
    <location>
        <begin position="20"/>
        <end position="32"/>
    </location>
</feature>
<evidence type="ECO:0000256" key="9">
    <source>
        <dbReference type="ARBA" id="ARBA00024804"/>
    </source>
</evidence>
<dbReference type="InterPro" id="IPR039042">
    <property type="entry name" value="Alg13-like"/>
</dbReference>
<feature type="region of interest" description="Disordered" evidence="13">
    <location>
        <begin position="1"/>
        <end position="33"/>
    </location>
</feature>
<evidence type="ECO:0000313" key="15">
    <source>
        <dbReference type="EMBL" id="OCF32037.1"/>
    </source>
</evidence>
<dbReference type="Proteomes" id="UP000092666">
    <property type="component" value="Unassembled WGS sequence"/>
</dbReference>
<feature type="domain" description="Glycosyl transferase family 28 C-terminal" evidence="14">
    <location>
        <begin position="36"/>
        <end position="197"/>
    </location>
</feature>
<dbReference type="Pfam" id="PF04101">
    <property type="entry name" value="Glyco_tran_28_C"/>
    <property type="match status" value="1"/>
</dbReference>
<comment type="subunit">
    <text evidence="3 12">Heterodimer with ALG14 to form a functional enzyme.</text>
</comment>
<dbReference type="EMBL" id="KV700130">
    <property type="protein sequence ID" value="OCF32037.1"/>
    <property type="molecule type" value="Genomic_DNA"/>
</dbReference>
<evidence type="ECO:0000256" key="2">
    <source>
        <dbReference type="ARBA" id="ARBA00006962"/>
    </source>
</evidence>
<evidence type="ECO:0000259" key="14">
    <source>
        <dbReference type="Pfam" id="PF04101"/>
    </source>
</evidence>
<keyword evidence="7 12" id="KW-0808">Transferase</keyword>
<evidence type="ECO:0000256" key="13">
    <source>
        <dbReference type="SAM" id="MobiDB-lite"/>
    </source>
</evidence>
<keyword evidence="16" id="KW-1185">Reference proteome</keyword>
<dbReference type="GO" id="GO:0004577">
    <property type="term" value="F:N-acetylglucosaminyldiphosphodolichol N-acetylglucosaminyltransferase activity"/>
    <property type="evidence" value="ECO:0007669"/>
    <property type="project" value="UniProtKB-EC"/>
</dbReference>
<organism evidence="15 16">
    <name type="scientific">Kwoniella heveanensis BCC8398</name>
    <dbReference type="NCBI Taxonomy" id="1296120"/>
    <lineage>
        <taxon>Eukaryota</taxon>
        <taxon>Fungi</taxon>
        <taxon>Dikarya</taxon>
        <taxon>Basidiomycota</taxon>
        <taxon>Agaricomycotina</taxon>
        <taxon>Tremellomycetes</taxon>
        <taxon>Tremellales</taxon>
        <taxon>Cryptococcaceae</taxon>
        <taxon>Kwoniella</taxon>
    </lineage>
</organism>
<comment type="similarity">
    <text evidence="2 12">Belongs to the glycosyltransferase 28 family.</text>
</comment>
<dbReference type="OrthoDB" id="20273at2759"/>
<proteinExistence type="inferred from homology"/>
<evidence type="ECO:0000256" key="11">
    <source>
        <dbReference type="ARBA" id="ARBA00048184"/>
    </source>
</evidence>
<evidence type="ECO:0000256" key="12">
    <source>
        <dbReference type="RuleBase" id="RU362128"/>
    </source>
</evidence>
<evidence type="ECO:0000256" key="5">
    <source>
        <dbReference type="ARBA" id="ARBA00017468"/>
    </source>
</evidence>
<name>A0A1B9GLX3_9TREE</name>
<feature type="compositionally biased region" description="Polar residues" evidence="13">
    <location>
        <begin position="1"/>
        <end position="19"/>
    </location>
</feature>
<evidence type="ECO:0000256" key="3">
    <source>
        <dbReference type="ARBA" id="ARBA00011198"/>
    </source>
</evidence>
<evidence type="ECO:0000256" key="8">
    <source>
        <dbReference type="ARBA" id="ARBA00022824"/>
    </source>
</evidence>
<dbReference type="GO" id="GO:0005783">
    <property type="term" value="C:endoplasmic reticulum"/>
    <property type="evidence" value="ECO:0007669"/>
    <property type="project" value="UniProtKB-SubCell"/>
</dbReference>
<comment type="function">
    <text evidence="9 12">Involved in protein N-glycosylation. Essential for the second step of the dolichol-linked oligosaccharide pathway.</text>
</comment>
<dbReference type="EC" id="2.4.1.141" evidence="4 12"/>
<dbReference type="Gene3D" id="3.40.50.2000">
    <property type="entry name" value="Glycogen Phosphorylase B"/>
    <property type="match status" value="1"/>
</dbReference>
<evidence type="ECO:0000256" key="10">
    <source>
        <dbReference type="ARBA" id="ARBA00032061"/>
    </source>
</evidence>
<dbReference type="InterPro" id="IPR007235">
    <property type="entry name" value="Glyco_trans_28_C"/>
</dbReference>
<keyword evidence="8 12" id="KW-0256">Endoplasmic reticulum</keyword>
<reference evidence="15 16" key="1">
    <citation type="submission" date="2013-07" db="EMBL/GenBank/DDBJ databases">
        <title>The Genome Sequence of Cryptococcus heveanensis BCC8398.</title>
        <authorList>
            <consortium name="The Broad Institute Genome Sequencing Platform"/>
            <person name="Cuomo C."/>
            <person name="Litvintseva A."/>
            <person name="Chen Y."/>
            <person name="Heitman J."/>
            <person name="Sun S."/>
            <person name="Springer D."/>
            <person name="Dromer F."/>
            <person name="Young S.K."/>
            <person name="Zeng Q."/>
            <person name="Gargeya S."/>
            <person name="Fitzgerald M."/>
            <person name="Abouelleil A."/>
            <person name="Alvarado L."/>
            <person name="Berlin A.M."/>
            <person name="Chapman S.B."/>
            <person name="Dewar J."/>
            <person name="Goldberg J."/>
            <person name="Griggs A."/>
            <person name="Gujja S."/>
            <person name="Hansen M."/>
            <person name="Howarth C."/>
            <person name="Imamovic A."/>
            <person name="Larimer J."/>
            <person name="McCowan C."/>
            <person name="Murphy C."/>
            <person name="Pearson M."/>
            <person name="Priest M."/>
            <person name="Roberts A."/>
            <person name="Saif S."/>
            <person name="Shea T."/>
            <person name="Sykes S."/>
            <person name="Wortman J."/>
            <person name="Nusbaum C."/>
            <person name="Birren B."/>
        </authorList>
    </citation>
    <scope>NUCLEOTIDE SEQUENCE [LARGE SCALE GENOMIC DNA]</scope>
    <source>
        <strain evidence="15 16">BCC8398</strain>
    </source>
</reference>
<dbReference type="PANTHER" id="PTHR12867:SF6">
    <property type="entry name" value="N-ACETYLGLUCOSAMINYLDIPHOSPHODOLICHOL N-ACETYLGLUCOSAMINYLTRANSFERASE"/>
    <property type="match status" value="1"/>
</dbReference>
<dbReference type="STRING" id="1296120.A0A1B9GLX3"/>
<comment type="subcellular location">
    <subcellularLocation>
        <location evidence="1 12">Endoplasmic reticulum</location>
    </subcellularLocation>
</comment>
<evidence type="ECO:0000256" key="4">
    <source>
        <dbReference type="ARBA" id="ARBA00012614"/>
    </source>
</evidence>
<accession>A0A1B9GLX3</accession>
<dbReference type="PANTHER" id="PTHR12867">
    <property type="entry name" value="GLYCOSYL TRANSFERASE-RELATED"/>
    <property type="match status" value="1"/>
</dbReference>
<evidence type="ECO:0000256" key="6">
    <source>
        <dbReference type="ARBA" id="ARBA00022676"/>
    </source>
</evidence>